<evidence type="ECO:0000313" key="2">
    <source>
        <dbReference type="Proteomes" id="UP000001072"/>
    </source>
</evidence>
<dbReference type="InterPro" id="IPR046670">
    <property type="entry name" value="DUF6540"/>
</dbReference>
<protein>
    <submittedName>
        <fullName evidence="1">Uncharacterized protein</fullName>
    </submittedName>
</protein>
<sequence length="175" mass="20566">MPLLTRARYPNIYLTIHIRPASFPPRYHWGIFIPHPPSNSTGIERGTNFHMVDHVRPPYWRFEADFNYNLNDSAYVAAAIVIGQLRRSSIEQIHRLLYRIPINVVPLEDIDSENTFSCRVWIREAIRVLHRAGIITCSSVDDLEWEMRGYGERARYFSDHGYFQGAYVDMSRFSF</sequence>
<organism evidence="2">
    <name type="scientific">Melampsora larici-populina (strain 98AG31 / pathotype 3-4-7)</name>
    <name type="common">Poplar leaf rust fungus</name>
    <dbReference type="NCBI Taxonomy" id="747676"/>
    <lineage>
        <taxon>Eukaryota</taxon>
        <taxon>Fungi</taxon>
        <taxon>Dikarya</taxon>
        <taxon>Basidiomycota</taxon>
        <taxon>Pucciniomycotina</taxon>
        <taxon>Pucciniomycetes</taxon>
        <taxon>Pucciniales</taxon>
        <taxon>Melampsoraceae</taxon>
        <taxon>Melampsora</taxon>
    </lineage>
</organism>
<reference evidence="2" key="1">
    <citation type="journal article" date="2011" name="Proc. Natl. Acad. Sci. U.S.A.">
        <title>Obligate biotrophy features unraveled by the genomic analysis of rust fungi.</title>
        <authorList>
            <person name="Duplessis S."/>
            <person name="Cuomo C.A."/>
            <person name="Lin Y.-C."/>
            <person name="Aerts A."/>
            <person name="Tisserant E."/>
            <person name="Veneault-Fourrey C."/>
            <person name="Joly D.L."/>
            <person name="Hacquard S."/>
            <person name="Amselem J."/>
            <person name="Cantarel B.L."/>
            <person name="Chiu R."/>
            <person name="Coutinho P.M."/>
            <person name="Feau N."/>
            <person name="Field M."/>
            <person name="Frey P."/>
            <person name="Gelhaye E."/>
            <person name="Goldberg J."/>
            <person name="Grabherr M.G."/>
            <person name="Kodira C.D."/>
            <person name="Kohler A."/>
            <person name="Kuees U."/>
            <person name="Lindquist E.A."/>
            <person name="Lucas S.M."/>
            <person name="Mago R."/>
            <person name="Mauceli E."/>
            <person name="Morin E."/>
            <person name="Murat C."/>
            <person name="Pangilinan J.L."/>
            <person name="Park R."/>
            <person name="Pearson M."/>
            <person name="Quesneville H."/>
            <person name="Rouhier N."/>
            <person name="Sakthikumar S."/>
            <person name="Salamov A.A."/>
            <person name="Schmutz J."/>
            <person name="Selles B."/>
            <person name="Shapiro H."/>
            <person name="Tanguay P."/>
            <person name="Tuskan G.A."/>
            <person name="Henrissat B."/>
            <person name="Van de Peer Y."/>
            <person name="Rouze P."/>
            <person name="Ellis J.G."/>
            <person name="Dodds P.N."/>
            <person name="Schein J.E."/>
            <person name="Zhong S."/>
            <person name="Hamelin R.C."/>
            <person name="Grigoriev I.V."/>
            <person name="Szabo L.J."/>
            <person name="Martin F."/>
        </authorList>
    </citation>
    <scope>NUCLEOTIDE SEQUENCE [LARGE SCALE GENOMIC DNA]</scope>
    <source>
        <strain evidence="2">98AG31 / pathotype 3-4-7</strain>
    </source>
</reference>
<dbReference type="Proteomes" id="UP000001072">
    <property type="component" value="Unassembled WGS sequence"/>
</dbReference>
<accession>F4RHB5</accession>
<evidence type="ECO:0000313" key="1">
    <source>
        <dbReference type="EMBL" id="EGG08238.1"/>
    </source>
</evidence>
<dbReference type="InParanoid" id="F4RHB5"/>
<dbReference type="OrthoDB" id="3016366at2759"/>
<name>F4RHB5_MELLP</name>
<gene>
    <name evidence="1" type="ORF">MELLADRAFT_105243</name>
</gene>
<dbReference type="AlphaFoldDB" id="F4RHB5"/>
<dbReference type="GeneID" id="18922541"/>
<dbReference type="RefSeq" id="XP_007408436.1">
    <property type="nucleotide sequence ID" value="XM_007408374.1"/>
</dbReference>
<proteinExistence type="predicted"/>
<dbReference type="EMBL" id="GL883101">
    <property type="protein sequence ID" value="EGG08238.1"/>
    <property type="molecule type" value="Genomic_DNA"/>
</dbReference>
<keyword evidence="2" id="KW-1185">Reference proteome</keyword>
<dbReference type="eggNOG" id="ENOG502RNS7">
    <property type="taxonomic scope" value="Eukaryota"/>
</dbReference>
<dbReference type="VEuPathDB" id="FungiDB:MELLADRAFT_105243"/>
<dbReference type="Pfam" id="PF20174">
    <property type="entry name" value="DUF6540"/>
    <property type="match status" value="1"/>
</dbReference>
<dbReference type="HOGENOM" id="CLU_095741_2_1_1"/>
<dbReference type="KEGG" id="mlr:MELLADRAFT_105243"/>